<evidence type="ECO:0000256" key="14">
    <source>
        <dbReference type="ARBA" id="ARBA00037629"/>
    </source>
</evidence>
<dbReference type="Pfam" id="PF00682">
    <property type="entry name" value="HMGL-like"/>
    <property type="match status" value="1"/>
</dbReference>
<evidence type="ECO:0000256" key="8">
    <source>
        <dbReference type="ARBA" id="ARBA00022605"/>
    </source>
</evidence>
<evidence type="ECO:0000256" key="15">
    <source>
        <dbReference type="HAMAP-Rule" id="MF_01025"/>
    </source>
</evidence>
<dbReference type="PROSITE" id="PS00816">
    <property type="entry name" value="AIPM_HOMOCIT_SYNTH_2"/>
    <property type="match status" value="1"/>
</dbReference>
<comment type="catalytic activity">
    <reaction evidence="1 15">
        <text>3-methyl-2-oxobutanoate + acetyl-CoA + H2O = (2S)-2-isopropylmalate + CoA + H(+)</text>
        <dbReference type="Rhea" id="RHEA:21524"/>
        <dbReference type="ChEBI" id="CHEBI:1178"/>
        <dbReference type="ChEBI" id="CHEBI:11851"/>
        <dbReference type="ChEBI" id="CHEBI:15377"/>
        <dbReference type="ChEBI" id="CHEBI:15378"/>
        <dbReference type="ChEBI" id="CHEBI:57287"/>
        <dbReference type="ChEBI" id="CHEBI:57288"/>
        <dbReference type="EC" id="2.3.3.13"/>
    </reaction>
</comment>
<evidence type="ECO:0000256" key="9">
    <source>
        <dbReference type="ARBA" id="ARBA00022679"/>
    </source>
</evidence>
<organism evidence="17 18">
    <name type="scientific">Cognaticolwellia beringensis</name>
    <dbReference type="NCBI Taxonomy" id="1967665"/>
    <lineage>
        <taxon>Bacteria</taxon>
        <taxon>Pseudomonadati</taxon>
        <taxon>Pseudomonadota</taxon>
        <taxon>Gammaproteobacteria</taxon>
        <taxon>Alteromonadales</taxon>
        <taxon>Colwelliaceae</taxon>
        <taxon>Cognaticolwellia</taxon>
    </lineage>
</organism>
<dbReference type="GO" id="GO:0003985">
    <property type="term" value="F:acetyl-CoA C-acetyltransferase activity"/>
    <property type="evidence" value="ECO:0007669"/>
    <property type="project" value="UniProtKB-UniRule"/>
</dbReference>
<dbReference type="SMART" id="SM00917">
    <property type="entry name" value="LeuA_dimer"/>
    <property type="match status" value="1"/>
</dbReference>
<dbReference type="AlphaFoldDB" id="A0A222G9P6"/>
<evidence type="ECO:0000256" key="12">
    <source>
        <dbReference type="ARBA" id="ARBA00023304"/>
    </source>
</evidence>
<sequence length="535" mass="58443">MGISNDKVIIFDTTLRDGEQALNASLSVHEKLQIAHAIERLGVDIMEVGFPVSSPGDFQSVQEIARTVKNARVCALARAVEADIKACADALKPADQFRIHTFISTSDVHVQQKLKKSFADVQAMAIHAIKYARRFTDDVEFSCEDAGRTPIDNLCRMVEQAIIAGATTVNIPDTVGYTLPNEFGGIIETLFNRVPNIDKAVISVHCHNDLGLAVANSMSAVQAGARQIECTINGIGERAGNCSLEEVAMIMKTRHELLGVHTQINHHEIARTSKLVSQLCNMPVQLNKAIVGGNAFSHSSGIHQDGMLKASNTYEIMTPESVGISKTKLNLTSRSGRHVIKHRMESLGYQESDYEIETLYADFLALADKKGQVFDDDLEALLFNIKQQDQQDFYRLQTVNVQSGGSEFATSSIKLAIGDEHKIVSATGNGPVDALYRAIKKAIDIEFEVSDYKISNKGEGEDGLGKADIVVSWQGRNFHGYGLDTDVIKASGHALVNALNGIHRAITIAELKTELKTEQNIEFVKEAAIDGQNQI</sequence>
<feature type="region of interest" description="Regulatory domain" evidence="15">
    <location>
        <begin position="395"/>
        <end position="535"/>
    </location>
</feature>
<dbReference type="KEGG" id="cber:B5D82_12535"/>
<dbReference type="FunFam" id="1.10.238.260:FF:000001">
    <property type="entry name" value="2-isopropylmalate synthase"/>
    <property type="match status" value="1"/>
</dbReference>
<dbReference type="EMBL" id="CP020465">
    <property type="protein sequence ID" value="ASP48521.1"/>
    <property type="molecule type" value="Genomic_DNA"/>
</dbReference>
<evidence type="ECO:0000313" key="17">
    <source>
        <dbReference type="EMBL" id="ASP48521.1"/>
    </source>
</evidence>
<dbReference type="InterPro" id="IPR013709">
    <property type="entry name" value="2-isopropylmalate_synth_dimer"/>
</dbReference>
<dbReference type="Gene3D" id="3.30.160.270">
    <property type="match status" value="1"/>
</dbReference>
<evidence type="ECO:0000256" key="7">
    <source>
        <dbReference type="ARBA" id="ARBA00022490"/>
    </source>
</evidence>
<dbReference type="PANTHER" id="PTHR10277">
    <property type="entry name" value="HOMOCITRATE SYNTHASE-RELATED"/>
    <property type="match status" value="1"/>
</dbReference>
<feature type="binding site" evidence="15">
    <location>
        <position position="207"/>
    </location>
    <ligand>
        <name>Mn(2+)</name>
        <dbReference type="ChEBI" id="CHEBI:29035"/>
    </ligand>
</feature>
<dbReference type="InterPro" id="IPR002034">
    <property type="entry name" value="AIPM/Hcit_synth_CS"/>
</dbReference>
<keyword evidence="11 15" id="KW-0464">Manganese</keyword>
<dbReference type="SUPFAM" id="SSF51569">
    <property type="entry name" value="Aldolase"/>
    <property type="match status" value="1"/>
</dbReference>
<dbReference type="Proteomes" id="UP000202259">
    <property type="component" value="Chromosome"/>
</dbReference>
<keyword evidence="12 15" id="KW-0100">Branched-chain amino acid biosynthesis</keyword>
<dbReference type="NCBIfam" id="NF002084">
    <property type="entry name" value="PRK00915.1-1"/>
    <property type="match status" value="1"/>
</dbReference>
<dbReference type="FunFam" id="3.20.20.70:FF:000010">
    <property type="entry name" value="2-isopropylmalate synthase"/>
    <property type="match status" value="1"/>
</dbReference>
<dbReference type="RefSeq" id="WP_081151964.1">
    <property type="nucleotide sequence ID" value="NZ_CP020465.1"/>
</dbReference>
<dbReference type="PROSITE" id="PS00815">
    <property type="entry name" value="AIPM_HOMOCIT_SYNTH_1"/>
    <property type="match status" value="1"/>
</dbReference>
<keyword evidence="7 15" id="KW-0963">Cytoplasm</keyword>
<keyword evidence="18" id="KW-1185">Reference proteome</keyword>
<dbReference type="SUPFAM" id="SSF110921">
    <property type="entry name" value="2-isopropylmalate synthase LeuA, allosteric (dimerisation) domain"/>
    <property type="match status" value="1"/>
</dbReference>
<evidence type="ECO:0000313" key="18">
    <source>
        <dbReference type="Proteomes" id="UP000202259"/>
    </source>
</evidence>
<comment type="similarity">
    <text evidence="3 15">Belongs to the alpha-IPM synthase/homocitrate synthase family. LeuA type 1 subfamily.</text>
</comment>
<dbReference type="InterPro" id="IPR000891">
    <property type="entry name" value="PYR_CT"/>
</dbReference>
<protein>
    <recommendedName>
        <fullName evidence="5 15">2-isopropylmalate synthase</fullName>
        <ecNumber evidence="4 15">2.3.3.13</ecNumber>
    </recommendedName>
    <alternativeName>
        <fullName evidence="13 15">Alpha-IPM synthase</fullName>
    </alternativeName>
    <alternativeName>
        <fullName evidence="15">Alpha-isopropylmalate synthase</fullName>
    </alternativeName>
</protein>
<comment type="function">
    <text evidence="14 15">Catalyzes the condensation of the acetyl group of acetyl-CoA with 3-methyl-2-oxobutanoate (2-ketoisovalerate) to form 3-carboxy-3-hydroxy-4-methylpentanoate (2-isopropylmalate).</text>
</comment>
<keyword evidence="6 15" id="KW-0432">Leucine biosynthesis</keyword>
<comment type="cofactor">
    <cofactor evidence="15">
        <name>Mn(2+)</name>
        <dbReference type="ChEBI" id="CHEBI:29035"/>
    </cofactor>
</comment>
<dbReference type="GO" id="GO:0009098">
    <property type="term" value="P:L-leucine biosynthetic process"/>
    <property type="evidence" value="ECO:0007669"/>
    <property type="project" value="UniProtKB-UniRule"/>
</dbReference>
<dbReference type="EC" id="2.3.3.13" evidence="4 15"/>
<feature type="binding site" evidence="15">
    <location>
        <position position="17"/>
    </location>
    <ligand>
        <name>Mn(2+)</name>
        <dbReference type="ChEBI" id="CHEBI:29035"/>
    </ligand>
</feature>
<dbReference type="InterPro" id="IPR013785">
    <property type="entry name" value="Aldolase_TIM"/>
</dbReference>
<dbReference type="NCBIfam" id="TIGR00973">
    <property type="entry name" value="leuA_bact"/>
    <property type="match status" value="1"/>
</dbReference>
<dbReference type="InterPro" id="IPR036230">
    <property type="entry name" value="LeuA_allosteric_dom_sf"/>
</dbReference>
<dbReference type="CDD" id="cd07940">
    <property type="entry name" value="DRE_TIM_IPMS"/>
    <property type="match status" value="1"/>
</dbReference>
<dbReference type="OrthoDB" id="9803573at2"/>
<dbReference type="GO" id="GO:0030145">
    <property type="term" value="F:manganese ion binding"/>
    <property type="evidence" value="ECO:0007669"/>
    <property type="project" value="UniProtKB-UniRule"/>
</dbReference>
<evidence type="ECO:0000256" key="5">
    <source>
        <dbReference type="ARBA" id="ARBA00018198"/>
    </source>
</evidence>
<dbReference type="Pfam" id="PF22617">
    <property type="entry name" value="HCS_D2"/>
    <property type="match status" value="1"/>
</dbReference>
<dbReference type="Pfam" id="PF08502">
    <property type="entry name" value="LeuA_dimer"/>
    <property type="match status" value="1"/>
</dbReference>
<evidence type="ECO:0000256" key="10">
    <source>
        <dbReference type="ARBA" id="ARBA00022723"/>
    </source>
</evidence>
<keyword evidence="8 15" id="KW-0028">Amino-acid biosynthesis</keyword>
<evidence type="ECO:0000256" key="13">
    <source>
        <dbReference type="ARBA" id="ARBA00029993"/>
    </source>
</evidence>
<dbReference type="HAMAP" id="MF_01025">
    <property type="entry name" value="LeuA_type1"/>
    <property type="match status" value="1"/>
</dbReference>
<comment type="pathway">
    <text evidence="2 15">Amino-acid biosynthesis; L-leucine biosynthesis; L-leucine from 3-methyl-2-oxobutanoate: step 1/4.</text>
</comment>
<dbReference type="GO" id="GO:0003852">
    <property type="term" value="F:2-isopropylmalate synthase activity"/>
    <property type="evidence" value="ECO:0007669"/>
    <property type="project" value="UniProtKB-UniRule"/>
</dbReference>
<dbReference type="PROSITE" id="PS50991">
    <property type="entry name" value="PYR_CT"/>
    <property type="match status" value="1"/>
</dbReference>
<dbReference type="NCBIfam" id="NF002086">
    <property type="entry name" value="PRK00915.1-3"/>
    <property type="match status" value="1"/>
</dbReference>
<feature type="binding site" evidence="15">
    <location>
        <position position="205"/>
    </location>
    <ligand>
        <name>Mn(2+)</name>
        <dbReference type="ChEBI" id="CHEBI:29035"/>
    </ligand>
</feature>
<evidence type="ECO:0000256" key="4">
    <source>
        <dbReference type="ARBA" id="ARBA00012973"/>
    </source>
</evidence>
<dbReference type="GO" id="GO:0005829">
    <property type="term" value="C:cytosol"/>
    <property type="evidence" value="ECO:0007669"/>
    <property type="project" value="TreeGrafter"/>
</dbReference>
<evidence type="ECO:0000256" key="11">
    <source>
        <dbReference type="ARBA" id="ARBA00023211"/>
    </source>
</evidence>
<dbReference type="InterPro" id="IPR005671">
    <property type="entry name" value="LeuA_bact_synth"/>
</dbReference>
<accession>A0A222G9P6</accession>
<dbReference type="UniPathway" id="UPA00048">
    <property type="reaction ID" value="UER00070"/>
</dbReference>
<feature type="binding site" evidence="15">
    <location>
        <position position="241"/>
    </location>
    <ligand>
        <name>Mn(2+)</name>
        <dbReference type="ChEBI" id="CHEBI:29035"/>
    </ligand>
</feature>
<reference evidence="17 18" key="1">
    <citation type="submission" date="2017-08" db="EMBL/GenBank/DDBJ databases">
        <title>Complete genome of Colwellia sp. NB097-1, a psychrophile bacterium ioslated from Bering Sea.</title>
        <authorList>
            <person name="Chen X."/>
        </authorList>
    </citation>
    <scope>NUCLEOTIDE SEQUENCE [LARGE SCALE GENOMIC DNA]</scope>
    <source>
        <strain evidence="17 18">NB097-1</strain>
    </source>
</reference>
<name>A0A222G9P6_9GAMM</name>
<gene>
    <name evidence="15" type="primary">leuA</name>
    <name evidence="17" type="ORF">B5D82_12535</name>
</gene>
<dbReference type="PANTHER" id="PTHR10277:SF9">
    <property type="entry name" value="2-ISOPROPYLMALATE SYNTHASE 1, CHLOROPLASTIC-RELATED"/>
    <property type="match status" value="1"/>
</dbReference>
<evidence type="ECO:0000256" key="2">
    <source>
        <dbReference type="ARBA" id="ARBA00004689"/>
    </source>
</evidence>
<keyword evidence="10 15" id="KW-0479">Metal-binding</keyword>
<evidence type="ECO:0000256" key="3">
    <source>
        <dbReference type="ARBA" id="ARBA00009396"/>
    </source>
</evidence>
<comment type="subunit">
    <text evidence="15">Homodimer.</text>
</comment>
<dbReference type="FunFam" id="3.30.160.270:FF:000001">
    <property type="entry name" value="2-isopropylmalate synthase"/>
    <property type="match status" value="1"/>
</dbReference>
<proteinExistence type="inferred from homology"/>
<dbReference type="InterPro" id="IPR050073">
    <property type="entry name" value="2-IPM_HCS-like"/>
</dbReference>
<keyword evidence="9 15" id="KW-0808">Transferase</keyword>
<dbReference type="Gene3D" id="1.10.238.260">
    <property type="match status" value="1"/>
</dbReference>
<evidence type="ECO:0000256" key="1">
    <source>
        <dbReference type="ARBA" id="ARBA00000064"/>
    </source>
</evidence>
<feature type="domain" description="Pyruvate carboxyltransferase" evidence="16">
    <location>
        <begin position="8"/>
        <end position="270"/>
    </location>
</feature>
<evidence type="ECO:0000259" key="16">
    <source>
        <dbReference type="PROSITE" id="PS50991"/>
    </source>
</evidence>
<evidence type="ECO:0000256" key="6">
    <source>
        <dbReference type="ARBA" id="ARBA00022430"/>
    </source>
</evidence>
<dbReference type="Gene3D" id="3.20.20.70">
    <property type="entry name" value="Aldolase class I"/>
    <property type="match status" value="1"/>
</dbReference>
<dbReference type="InterPro" id="IPR054691">
    <property type="entry name" value="LeuA/HCS_post-cat"/>
</dbReference>